<proteinExistence type="predicted"/>
<protein>
    <submittedName>
        <fullName evidence="4">Calcineurin-like phosphoesterase</fullName>
    </submittedName>
</protein>
<evidence type="ECO:0000256" key="1">
    <source>
        <dbReference type="SAM" id="SignalP"/>
    </source>
</evidence>
<dbReference type="InterPro" id="IPR051918">
    <property type="entry name" value="STPP_CPPED1"/>
</dbReference>
<dbReference type="Gene3D" id="3.60.21.10">
    <property type="match status" value="1"/>
</dbReference>
<name>A0A518BY40_9BACT</name>
<dbReference type="Proteomes" id="UP000320386">
    <property type="component" value="Chromosome"/>
</dbReference>
<dbReference type="Pfam" id="PF07589">
    <property type="entry name" value="PEP-CTERM"/>
    <property type="match status" value="1"/>
</dbReference>
<dbReference type="RefSeq" id="WP_145446077.1">
    <property type="nucleotide sequence ID" value="NZ_CP036280.1"/>
</dbReference>
<feature type="domain" description="Ice-binding protein C-terminal" evidence="3">
    <location>
        <begin position="328"/>
        <end position="348"/>
    </location>
</feature>
<dbReference type="EMBL" id="CP036280">
    <property type="protein sequence ID" value="QDU71882.1"/>
    <property type="molecule type" value="Genomic_DNA"/>
</dbReference>
<feature type="signal peptide" evidence="1">
    <location>
        <begin position="1"/>
        <end position="19"/>
    </location>
</feature>
<dbReference type="InterPro" id="IPR029052">
    <property type="entry name" value="Metallo-depent_PP-like"/>
</dbReference>
<dbReference type="PANTHER" id="PTHR43143:SF5">
    <property type="entry name" value="SECRETED PROTEIN"/>
    <property type="match status" value="1"/>
</dbReference>
<organism evidence="4 5">
    <name type="scientific">Mucisphaera calidilacus</name>
    <dbReference type="NCBI Taxonomy" id="2527982"/>
    <lineage>
        <taxon>Bacteria</taxon>
        <taxon>Pseudomonadati</taxon>
        <taxon>Planctomycetota</taxon>
        <taxon>Phycisphaerae</taxon>
        <taxon>Phycisphaerales</taxon>
        <taxon>Phycisphaeraceae</taxon>
        <taxon>Mucisphaera</taxon>
    </lineage>
</organism>
<feature type="chain" id="PRO_5021767545" evidence="1">
    <location>
        <begin position="20"/>
        <end position="348"/>
    </location>
</feature>
<keyword evidence="5" id="KW-1185">Reference proteome</keyword>
<dbReference type="SUPFAM" id="SSF56300">
    <property type="entry name" value="Metallo-dependent phosphatases"/>
    <property type="match status" value="1"/>
</dbReference>
<feature type="domain" description="Calcineurin-like phosphoesterase" evidence="2">
    <location>
        <begin position="61"/>
        <end position="213"/>
    </location>
</feature>
<dbReference type="OrthoDB" id="9772095at2"/>
<dbReference type="NCBIfam" id="TIGR02595">
    <property type="entry name" value="PEP_CTERM"/>
    <property type="match status" value="1"/>
</dbReference>
<dbReference type="InterPro" id="IPR013424">
    <property type="entry name" value="Ice-binding_C"/>
</dbReference>
<evidence type="ECO:0000313" key="5">
    <source>
        <dbReference type="Proteomes" id="UP000320386"/>
    </source>
</evidence>
<sequence length="348" mass="38614" precursor="true">MSSSKLSCALIAACVSSLAATDTASAEAFSLVALPDTQFYSRYRPASQYLNFENPYLTQMNWLVDNAAARNIAFTIHLGDVVDQSWVEEEWVFADQMHQILDDADINYGVARGNHDLYGDSFVTHFGPHRFADMPTYQGSDPSGINSYHVFEGGGREFLVLFTDWRNSAEEIAWFQSVLDANPDKPTILVSHEILGPNHANPDQPNVSGNGQLLWDEIIADNDQIFMTLNGHNQGNAKQVVLNNHGNEVIQILADYQFNPFNGTGYLLELTFDDEANTIEANTFSPWITAANEAGIVIPPFFNVPEELTDPAARFVYEVNFDERFGVVPEPASLALLTLGALGTLRRR</sequence>
<gene>
    <name evidence="4" type="ORF">Pan265_17400</name>
</gene>
<dbReference type="AlphaFoldDB" id="A0A518BY40"/>
<dbReference type="InterPro" id="IPR004843">
    <property type="entry name" value="Calcineurin-like_PHP"/>
</dbReference>
<dbReference type="Pfam" id="PF00149">
    <property type="entry name" value="Metallophos"/>
    <property type="match status" value="1"/>
</dbReference>
<keyword evidence="1" id="KW-0732">Signal</keyword>
<reference evidence="4 5" key="1">
    <citation type="submission" date="2019-02" db="EMBL/GenBank/DDBJ databases">
        <title>Deep-cultivation of Planctomycetes and their phenomic and genomic characterization uncovers novel biology.</title>
        <authorList>
            <person name="Wiegand S."/>
            <person name="Jogler M."/>
            <person name="Boedeker C."/>
            <person name="Pinto D."/>
            <person name="Vollmers J."/>
            <person name="Rivas-Marin E."/>
            <person name="Kohn T."/>
            <person name="Peeters S.H."/>
            <person name="Heuer A."/>
            <person name="Rast P."/>
            <person name="Oberbeckmann S."/>
            <person name="Bunk B."/>
            <person name="Jeske O."/>
            <person name="Meyerdierks A."/>
            <person name="Storesund J.E."/>
            <person name="Kallscheuer N."/>
            <person name="Luecker S."/>
            <person name="Lage O.M."/>
            <person name="Pohl T."/>
            <person name="Merkel B.J."/>
            <person name="Hornburger P."/>
            <person name="Mueller R.-W."/>
            <person name="Bruemmer F."/>
            <person name="Labrenz M."/>
            <person name="Spormann A.M."/>
            <person name="Op den Camp H."/>
            <person name="Overmann J."/>
            <person name="Amann R."/>
            <person name="Jetten M.S.M."/>
            <person name="Mascher T."/>
            <person name="Medema M.H."/>
            <person name="Devos D.P."/>
            <person name="Kaster A.-K."/>
            <person name="Ovreas L."/>
            <person name="Rohde M."/>
            <person name="Galperin M.Y."/>
            <person name="Jogler C."/>
        </authorList>
    </citation>
    <scope>NUCLEOTIDE SEQUENCE [LARGE SCALE GENOMIC DNA]</scope>
    <source>
        <strain evidence="4 5">Pan265</strain>
    </source>
</reference>
<evidence type="ECO:0000259" key="3">
    <source>
        <dbReference type="Pfam" id="PF07589"/>
    </source>
</evidence>
<accession>A0A518BY40</accession>
<dbReference type="KEGG" id="mcad:Pan265_17400"/>
<evidence type="ECO:0000313" key="4">
    <source>
        <dbReference type="EMBL" id="QDU71882.1"/>
    </source>
</evidence>
<dbReference type="GO" id="GO:0016787">
    <property type="term" value="F:hydrolase activity"/>
    <property type="evidence" value="ECO:0007669"/>
    <property type="project" value="InterPro"/>
</dbReference>
<dbReference type="PANTHER" id="PTHR43143">
    <property type="entry name" value="METALLOPHOSPHOESTERASE, CALCINEURIN SUPERFAMILY"/>
    <property type="match status" value="1"/>
</dbReference>
<evidence type="ECO:0000259" key="2">
    <source>
        <dbReference type="Pfam" id="PF00149"/>
    </source>
</evidence>